<organism evidence="2 3">
    <name type="scientific">Nonomuraea polychroma</name>
    <dbReference type="NCBI Taxonomy" id="46176"/>
    <lineage>
        <taxon>Bacteria</taxon>
        <taxon>Bacillati</taxon>
        <taxon>Actinomycetota</taxon>
        <taxon>Actinomycetes</taxon>
        <taxon>Streptosporangiales</taxon>
        <taxon>Streptosporangiaceae</taxon>
        <taxon>Nonomuraea</taxon>
    </lineage>
</organism>
<sequence>MADEALDLGQISFSDWHVHMDKMTAERFDQQWDVAPRQAARMQETGHRRRGQGAVERAGRGLANHGTWGEAGPPSRGPRHKQDHPDTGRREHGAEGEDEGERALARQRRRDHRVRAEHRDDGRRLREREGMDVRAYSVCEELWSSVCTRWTIFHSPFTLRNVSV</sequence>
<comment type="caution">
    <text evidence="2">The sequence shown here is derived from an EMBL/GenBank/DDBJ whole genome shotgun (WGS) entry which is preliminary data.</text>
</comment>
<keyword evidence="3" id="KW-1185">Reference proteome</keyword>
<proteinExistence type="predicted"/>
<feature type="region of interest" description="Disordered" evidence="1">
    <location>
        <begin position="36"/>
        <end position="121"/>
    </location>
</feature>
<protein>
    <submittedName>
        <fullName evidence="2">Uncharacterized protein</fullName>
    </submittedName>
</protein>
<dbReference type="EMBL" id="SAUN01000001">
    <property type="protein sequence ID" value="RVX40986.1"/>
    <property type="molecule type" value="Genomic_DNA"/>
</dbReference>
<accession>A0A438M557</accession>
<evidence type="ECO:0000313" key="3">
    <source>
        <dbReference type="Proteomes" id="UP000284824"/>
    </source>
</evidence>
<dbReference type="AlphaFoldDB" id="A0A438M557"/>
<evidence type="ECO:0000256" key="1">
    <source>
        <dbReference type="SAM" id="MobiDB-lite"/>
    </source>
</evidence>
<name>A0A438M557_9ACTN</name>
<evidence type="ECO:0000313" key="2">
    <source>
        <dbReference type="EMBL" id="RVX40986.1"/>
    </source>
</evidence>
<gene>
    <name evidence="2" type="ORF">EDD27_3437</name>
</gene>
<feature type="compositionally biased region" description="Basic residues" evidence="1">
    <location>
        <begin position="105"/>
        <end position="116"/>
    </location>
</feature>
<dbReference type="Proteomes" id="UP000284824">
    <property type="component" value="Unassembled WGS sequence"/>
</dbReference>
<reference evidence="2 3" key="1">
    <citation type="submission" date="2019-01" db="EMBL/GenBank/DDBJ databases">
        <title>Sequencing the genomes of 1000 actinobacteria strains.</title>
        <authorList>
            <person name="Klenk H.-P."/>
        </authorList>
    </citation>
    <scope>NUCLEOTIDE SEQUENCE [LARGE SCALE GENOMIC DNA]</scope>
    <source>
        <strain evidence="2 3">DSM 43925</strain>
    </source>
</reference>
<feature type="compositionally biased region" description="Basic and acidic residues" evidence="1">
    <location>
        <begin position="83"/>
        <end position="95"/>
    </location>
</feature>